<reference evidence="2 3" key="1">
    <citation type="submission" date="2013-06" db="EMBL/GenBank/DDBJ databases">
        <title>Complete genome sequence of Paenibacillus mucilaginosus K02.</title>
        <authorList>
            <person name="Xiao B."/>
            <person name="Sun L."/>
            <person name="Xiao L."/>
            <person name="Lian B."/>
        </authorList>
    </citation>
    <scope>NUCLEOTIDE SEQUENCE [LARGE SCALE GENOMIC DNA]</scope>
    <source>
        <strain evidence="2 3">K02</strain>
    </source>
</reference>
<evidence type="ECO:0000313" key="2">
    <source>
        <dbReference type="EMBL" id="AFH65788.1"/>
    </source>
</evidence>
<evidence type="ECO:0000313" key="3">
    <source>
        <dbReference type="Proteomes" id="UP000007392"/>
    </source>
</evidence>
<protein>
    <recommendedName>
        <fullName evidence="4">IDEAL domain-containing protein</fullName>
    </recommendedName>
</protein>
<dbReference type="Proteomes" id="UP000007392">
    <property type="component" value="Chromosome"/>
</dbReference>
<dbReference type="RefSeq" id="WP_014652926.1">
    <property type="nucleotide sequence ID" value="NC_017672.3"/>
</dbReference>
<organism evidence="2 3">
    <name type="scientific">Paenibacillus mucilaginosus K02</name>
    <dbReference type="NCBI Taxonomy" id="997761"/>
    <lineage>
        <taxon>Bacteria</taxon>
        <taxon>Bacillati</taxon>
        <taxon>Bacillota</taxon>
        <taxon>Bacilli</taxon>
        <taxon>Bacillales</taxon>
        <taxon>Paenibacillaceae</taxon>
        <taxon>Paenibacillus</taxon>
    </lineage>
</organism>
<evidence type="ECO:0008006" key="4">
    <source>
        <dbReference type="Google" id="ProtNLM"/>
    </source>
</evidence>
<accession>I0BTU1</accession>
<evidence type="ECO:0000256" key="1">
    <source>
        <dbReference type="SAM" id="MobiDB-lite"/>
    </source>
</evidence>
<sequence length="135" mass="15344">MTAYNPMLLQEGDWVSGTTLQDERFIGYIESMNDDGRIRVRLTQCDRTERVGTLAEARPFKLMKLPDDLLSDVEALRGLIEVALITRDREWFKELSERKSAAEAAWPSHANGTRTPGSASGLSPFRRRFNPGFLR</sequence>
<dbReference type="EMBL" id="CP003422">
    <property type="protein sequence ID" value="AFH65788.1"/>
    <property type="molecule type" value="Genomic_DNA"/>
</dbReference>
<dbReference type="KEGG" id="pmw:B2K_34665"/>
<dbReference type="OrthoDB" id="2427704at2"/>
<dbReference type="AlphaFoldDB" id="I0BTU1"/>
<dbReference type="HOGENOM" id="CLU_160492_0_0_9"/>
<gene>
    <name evidence="2" type="ORF">B2K_34665</name>
</gene>
<name>I0BTU1_9BACL</name>
<dbReference type="PATRIC" id="fig|997761.3.peg.6981"/>
<feature type="region of interest" description="Disordered" evidence="1">
    <location>
        <begin position="102"/>
        <end position="125"/>
    </location>
</feature>
<proteinExistence type="predicted"/>
<feature type="compositionally biased region" description="Polar residues" evidence="1">
    <location>
        <begin position="110"/>
        <end position="121"/>
    </location>
</feature>